<dbReference type="PANTHER" id="PTHR43677">
    <property type="entry name" value="SHORT-CHAIN DEHYDROGENASE/REDUCTASE"/>
    <property type="match status" value="1"/>
</dbReference>
<dbReference type="InterPro" id="IPR011032">
    <property type="entry name" value="GroES-like_sf"/>
</dbReference>
<evidence type="ECO:0000313" key="2">
    <source>
        <dbReference type="EMBL" id="UYM07614.1"/>
    </source>
</evidence>
<dbReference type="Pfam" id="PF08240">
    <property type="entry name" value="ADH_N"/>
    <property type="match status" value="1"/>
</dbReference>
<dbReference type="Proteomes" id="UP001164390">
    <property type="component" value="Chromosome"/>
</dbReference>
<dbReference type="PANTHER" id="PTHR43677:SF4">
    <property type="entry name" value="QUINONE OXIDOREDUCTASE-LIKE PROTEIN 2"/>
    <property type="match status" value="1"/>
</dbReference>
<dbReference type="SUPFAM" id="SSF51735">
    <property type="entry name" value="NAD(P)-binding Rossmann-fold domains"/>
    <property type="match status" value="1"/>
</dbReference>
<name>A0AA46TLP2_9ACTN</name>
<organism evidence="2 3">
    <name type="scientific">Solicola gregarius</name>
    <dbReference type="NCBI Taxonomy" id="2908642"/>
    <lineage>
        <taxon>Bacteria</taxon>
        <taxon>Bacillati</taxon>
        <taxon>Actinomycetota</taxon>
        <taxon>Actinomycetes</taxon>
        <taxon>Propionibacteriales</taxon>
        <taxon>Nocardioidaceae</taxon>
        <taxon>Solicola</taxon>
    </lineage>
</organism>
<dbReference type="Pfam" id="PF00107">
    <property type="entry name" value="ADH_zinc_N"/>
    <property type="match status" value="1"/>
</dbReference>
<sequence>MRAVTVPRFGDADVLVVGEVSTPEPASGQVAIEVTHAAVGLADVLMRRGEFGGTTPLIPGLEVAGTVRSVGAGVSGLEPGRPVVTLSRPTAGGYAEVSIADAAITFPIDDPGATLDPALAVAGVPNTTTALIVLERVAHLRQGERVLVHGAAGGLAAMVGQVAKALGAGQVIGSVRSDEAAAAARRHGFDTIVDGRRLIASLKEHDVDPVDVVVDPVGGELRAQSMGLLAPLGRLIAVGNASGAGDVMIGANDAWLTNRAVLGLNIGGLLMAHPTFADEAARRAIQLLSAGDVTIDHVTMPLDQAAEAHRRLEAGGLTSRILLAP</sequence>
<protein>
    <submittedName>
        <fullName evidence="2">Zinc-binding dehydrogenase</fullName>
    </submittedName>
</protein>
<dbReference type="KEGG" id="sgrg:L0C25_11235"/>
<dbReference type="GO" id="GO:0016491">
    <property type="term" value="F:oxidoreductase activity"/>
    <property type="evidence" value="ECO:0007669"/>
    <property type="project" value="InterPro"/>
</dbReference>
<dbReference type="RefSeq" id="WP_271636590.1">
    <property type="nucleotide sequence ID" value="NZ_CP094970.1"/>
</dbReference>
<dbReference type="EMBL" id="CP094970">
    <property type="protein sequence ID" value="UYM07614.1"/>
    <property type="molecule type" value="Genomic_DNA"/>
</dbReference>
<dbReference type="InterPro" id="IPR051397">
    <property type="entry name" value="Zn-ADH-like_protein"/>
</dbReference>
<feature type="domain" description="Enoyl reductase (ER)" evidence="1">
    <location>
        <begin position="10"/>
        <end position="323"/>
    </location>
</feature>
<dbReference type="Gene3D" id="3.40.50.720">
    <property type="entry name" value="NAD(P)-binding Rossmann-like Domain"/>
    <property type="match status" value="1"/>
</dbReference>
<dbReference type="InterPro" id="IPR013154">
    <property type="entry name" value="ADH-like_N"/>
</dbReference>
<reference evidence="2" key="1">
    <citation type="submission" date="2022-01" db="EMBL/GenBank/DDBJ databases">
        <title>Nocardioidaceae gen. sp. A5X3R13.</title>
        <authorList>
            <person name="Lopez Marin M.A."/>
            <person name="Uhlik O."/>
        </authorList>
    </citation>
    <scope>NUCLEOTIDE SEQUENCE</scope>
    <source>
        <strain evidence="2">A5X3R13</strain>
    </source>
</reference>
<dbReference type="AlphaFoldDB" id="A0AA46TLP2"/>
<keyword evidence="3" id="KW-1185">Reference proteome</keyword>
<dbReference type="SUPFAM" id="SSF50129">
    <property type="entry name" value="GroES-like"/>
    <property type="match status" value="1"/>
</dbReference>
<evidence type="ECO:0000313" key="3">
    <source>
        <dbReference type="Proteomes" id="UP001164390"/>
    </source>
</evidence>
<dbReference type="InterPro" id="IPR020843">
    <property type="entry name" value="ER"/>
</dbReference>
<dbReference type="InterPro" id="IPR036291">
    <property type="entry name" value="NAD(P)-bd_dom_sf"/>
</dbReference>
<dbReference type="InterPro" id="IPR013149">
    <property type="entry name" value="ADH-like_C"/>
</dbReference>
<gene>
    <name evidence="2" type="ORF">L0C25_11235</name>
</gene>
<accession>A0AA46TLP2</accession>
<evidence type="ECO:0000259" key="1">
    <source>
        <dbReference type="SMART" id="SM00829"/>
    </source>
</evidence>
<proteinExistence type="predicted"/>
<dbReference type="SMART" id="SM00829">
    <property type="entry name" value="PKS_ER"/>
    <property type="match status" value="1"/>
</dbReference>
<dbReference type="Gene3D" id="3.90.180.10">
    <property type="entry name" value="Medium-chain alcohol dehydrogenases, catalytic domain"/>
    <property type="match status" value="1"/>
</dbReference>